<feature type="non-terminal residue" evidence="2">
    <location>
        <position position="1"/>
    </location>
</feature>
<evidence type="ECO:0000313" key="2">
    <source>
        <dbReference type="EMBL" id="GIL70368.1"/>
    </source>
</evidence>
<feature type="compositionally biased region" description="Basic and acidic residues" evidence="1">
    <location>
        <begin position="90"/>
        <end position="100"/>
    </location>
</feature>
<organism evidence="2 3">
    <name type="scientific">Volvox reticuliferus</name>
    <dbReference type="NCBI Taxonomy" id="1737510"/>
    <lineage>
        <taxon>Eukaryota</taxon>
        <taxon>Viridiplantae</taxon>
        <taxon>Chlorophyta</taxon>
        <taxon>core chlorophytes</taxon>
        <taxon>Chlorophyceae</taxon>
        <taxon>CS clade</taxon>
        <taxon>Chlamydomonadales</taxon>
        <taxon>Volvocaceae</taxon>
        <taxon>Volvox</taxon>
    </lineage>
</organism>
<keyword evidence="3" id="KW-1185">Reference proteome</keyword>
<comment type="caution">
    <text evidence="2">The sequence shown here is derived from an EMBL/GenBank/DDBJ whole genome shotgun (WGS) entry which is preliminary data.</text>
</comment>
<accession>A0A8J4BXZ4</accession>
<reference evidence="2" key="1">
    <citation type="journal article" date="2021" name="Proc. Natl. Acad. Sci. U.S.A.">
        <title>Three genomes in the algal genus Volvox reveal the fate of a haploid sex-determining region after a transition to homothallism.</title>
        <authorList>
            <person name="Yamamoto K."/>
            <person name="Hamaji T."/>
            <person name="Kawai-Toyooka H."/>
            <person name="Matsuzaki R."/>
            <person name="Takahashi F."/>
            <person name="Nishimura Y."/>
            <person name="Kawachi M."/>
            <person name="Noguchi H."/>
            <person name="Minakuchi Y."/>
            <person name="Umen J.G."/>
            <person name="Toyoda A."/>
            <person name="Nozaki H."/>
        </authorList>
    </citation>
    <scope>NUCLEOTIDE SEQUENCE</scope>
    <source>
        <strain evidence="2">NIES-3786</strain>
    </source>
</reference>
<dbReference type="AlphaFoldDB" id="A0A8J4BXZ4"/>
<evidence type="ECO:0000256" key="1">
    <source>
        <dbReference type="SAM" id="MobiDB-lite"/>
    </source>
</evidence>
<gene>
    <name evidence="2" type="ORF">Vretifemale_1134</name>
</gene>
<sequence>SLISSSSGSSALLLASSATSADGSSATSSSSALRFLPLDFLEEGVFFSADFFDAPASSFLARFLGCSSSSGASSSASSDGSSSTPSSDSAFRDRFFFADS</sequence>
<feature type="region of interest" description="Disordered" evidence="1">
    <location>
        <begin position="67"/>
        <end position="100"/>
    </location>
</feature>
<name>A0A8J4BXZ4_9CHLO</name>
<dbReference type="EMBL" id="BNCP01000002">
    <property type="protein sequence ID" value="GIL70368.1"/>
    <property type="molecule type" value="Genomic_DNA"/>
</dbReference>
<dbReference type="Proteomes" id="UP000747110">
    <property type="component" value="Unassembled WGS sequence"/>
</dbReference>
<feature type="compositionally biased region" description="Low complexity" evidence="1">
    <location>
        <begin position="67"/>
        <end position="89"/>
    </location>
</feature>
<protein>
    <submittedName>
        <fullName evidence="2">Uncharacterized protein</fullName>
    </submittedName>
</protein>
<proteinExistence type="predicted"/>
<evidence type="ECO:0000313" key="3">
    <source>
        <dbReference type="Proteomes" id="UP000747110"/>
    </source>
</evidence>